<dbReference type="Proteomes" id="UP001445472">
    <property type="component" value="Unassembled WGS sequence"/>
</dbReference>
<gene>
    <name evidence="3" type="ORF">ABT276_22120</name>
</gene>
<feature type="compositionally biased region" description="Basic and acidic residues" evidence="1">
    <location>
        <begin position="711"/>
        <end position="720"/>
    </location>
</feature>
<feature type="compositionally biased region" description="Basic and acidic residues" evidence="1">
    <location>
        <begin position="597"/>
        <end position="673"/>
    </location>
</feature>
<feature type="compositionally biased region" description="Basic and acidic residues" evidence="1">
    <location>
        <begin position="231"/>
        <end position="247"/>
    </location>
</feature>
<feature type="region of interest" description="Disordered" evidence="1">
    <location>
        <begin position="310"/>
        <end position="418"/>
    </location>
</feature>
<feature type="compositionally biased region" description="Basic and acidic residues" evidence="1">
    <location>
        <begin position="310"/>
        <end position="330"/>
    </location>
</feature>
<comment type="caution">
    <text evidence="3">The sequence shown here is derived from an EMBL/GenBank/DDBJ whole genome shotgun (WGS) entry which is preliminary data.</text>
</comment>
<protein>
    <submittedName>
        <fullName evidence="3">Uncharacterized protein</fullName>
    </submittedName>
</protein>
<feature type="compositionally biased region" description="Low complexity" evidence="1">
    <location>
        <begin position="365"/>
        <end position="382"/>
    </location>
</feature>
<dbReference type="RefSeq" id="WP_351977449.1">
    <property type="nucleotide sequence ID" value="NZ_JBEPBX010000020.1"/>
</dbReference>
<reference evidence="3 4" key="1">
    <citation type="submission" date="2024-06" db="EMBL/GenBank/DDBJ databases">
        <title>The Natural Products Discovery Center: Release of the First 8490 Sequenced Strains for Exploring Actinobacteria Biosynthetic Diversity.</title>
        <authorList>
            <person name="Kalkreuter E."/>
            <person name="Kautsar S.A."/>
            <person name="Yang D."/>
            <person name="Bader C.D."/>
            <person name="Teijaro C.N."/>
            <person name="Fluegel L."/>
            <person name="Davis C.M."/>
            <person name="Simpson J.R."/>
            <person name="Lauterbach L."/>
            <person name="Steele A.D."/>
            <person name="Gui C."/>
            <person name="Meng S."/>
            <person name="Li G."/>
            <person name="Viehrig K."/>
            <person name="Ye F."/>
            <person name="Su P."/>
            <person name="Kiefer A.F."/>
            <person name="Nichols A."/>
            <person name="Cepeda A.J."/>
            <person name="Yan W."/>
            <person name="Fan B."/>
            <person name="Jiang Y."/>
            <person name="Adhikari A."/>
            <person name="Zheng C.-J."/>
            <person name="Schuster L."/>
            <person name="Cowan T.M."/>
            <person name="Smanski M.J."/>
            <person name="Chevrette M.G."/>
            <person name="De Carvalho L.P.S."/>
            <person name="Shen B."/>
        </authorList>
    </citation>
    <scope>NUCLEOTIDE SEQUENCE [LARGE SCALE GENOMIC DNA]</scope>
    <source>
        <strain evidence="3 4">NPDC000837</strain>
    </source>
</reference>
<keyword evidence="2" id="KW-1133">Transmembrane helix</keyword>
<organism evidence="3 4">
    <name type="scientific">Streptomyces xantholiticus</name>
    <dbReference type="NCBI Taxonomy" id="68285"/>
    <lineage>
        <taxon>Bacteria</taxon>
        <taxon>Bacillati</taxon>
        <taxon>Actinomycetota</taxon>
        <taxon>Actinomycetes</taxon>
        <taxon>Kitasatosporales</taxon>
        <taxon>Streptomycetaceae</taxon>
        <taxon>Streptomyces</taxon>
    </lineage>
</organism>
<evidence type="ECO:0000313" key="3">
    <source>
        <dbReference type="EMBL" id="MER6616009.1"/>
    </source>
</evidence>
<dbReference type="EMBL" id="JBEPBX010000020">
    <property type="protein sequence ID" value="MER6616009.1"/>
    <property type="molecule type" value="Genomic_DNA"/>
</dbReference>
<feature type="compositionally biased region" description="Low complexity" evidence="1">
    <location>
        <begin position="700"/>
        <end position="709"/>
    </location>
</feature>
<proteinExistence type="predicted"/>
<feature type="region of interest" description="Disordered" evidence="1">
    <location>
        <begin position="570"/>
        <end position="737"/>
    </location>
</feature>
<name>A0ABV1UYY2_9ACTN</name>
<feature type="transmembrane region" description="Helical" evidence="2">
    <location>
        <begin position="743"/>
        <end position="765"/>
    </location>
</feature>
<keyword evidence="2" id="KW-0472">Membrane</keyword>
<evidence type="ECO:0000313" key="4">
    <source>
        <dbReference type="Proteomes" id="UP001445472"/>
    </source>
</evidence>
<feature type="compositionally biased region" description="Pro residues" evidence="1">
    <location>
        <begin position="575"/>
        <end position="589"/>
    </location>
</feature>
<sequence length="766" mass="84081">MTARQAGTVDQIVFRWDGANPLGNTGFGPVAWSGERSQVARLFKPISHLLRSAGRDTSPALVRLVSDDSPTAMLVHRRPGRGVGGRQDTLCHALYGPEDSLDPETCLGLHAWDWEGSAIPLGEVRGPLEPVPLAALGESALEGGQRLAGRLREAKPVLTAVTAEVLRNPGVLYTVLDRMGGDGPCRLLWALHGIFSRVLPQAWTFATHDTAESRQLGFMFVSRWSSSPDQDGPRVRTDPWEPPDDRPREVAEQLVHGYLGAVERGDAHEFELADALLAALPGHGAVRDSRALVFAAEDALASLERRAAWERRAHPVSPSEREWPERERPHLGRSVAEPSPSDVSIRPASLSSSFDPAPVPEARAETAASATTRSTTVAPAVTEALPVVRPAWPEPSGQPRRQSVLGRRSAPQGTDLLPARLRESRNQRDRVDAIRNAGNDGLLAVLASNPSYDVLTLVVHRIADRWQDWTAADRKKLCESVLRRELFLARHNPPVGDGPDEAVRAANAAALYRWAVRPFAAEPDIGKELGKLLPRLLHGPDPTGRGAAEQILTGAGDPGITFQVWQKLLRGPTAPSDPPPGLPGRPEPALPVSHMSPSHDPRPRDHDGDEPRDRGPQHRDPERRDPQHRDLDRRESQRHDPRPGDPQRHDPRPGDPERRDPRSPEPRPHEPRPHKPWPPESGSASDHGKHVRRDPDPRRVTTTQPQTRTHYPTDDQGRSRRDQRRYSRAWGHTSGRAAGDGRAFVLALGGFGILVVILLVVIIVVS</sequence>
<keyword evidence="2" id="KW-0812">Transmembrane</keyword>
<evidence type="ECO:0000256" key="1">
    <source>
        <dbReference type="SAM" id="MobiDB-lite"/>
    </source>
</evidence>
<accession>A0ABV1UYY2</accession>
<evidence type="ECO:0000256" key="2">
    <source>
        <dbReference type="SAM" id="Phobius"/>
    </source>
</evidence>
<keyword evidence="4" id="KW-1185">Reference proteome</keyword>
<feature type="region of interest" description="Disordered" evidence="1">
    <location>
        <begin position="225"/>
        <end position="247"/>
    </location>
</feature>